<dbReference type="InterPro" id="IPR052729">
    <property type="entry name" value="Acyl/Acetyltrans_Enzymes"/>
</dbReference>
<dbReference type="Pfam" id="PF18014">
    <property type="entry name" value="Acetyltransf_18"/>
    <property type="match status" value="1"/>
</dbReference>
<evidence type="ECO:0000313" key="2">
    <source>
        <dbReference type="EMBL" id="PKA43541.1"/>
    </source>
</evidence>
<evidence type="ECO:0000313" key="3">
    <source>
        <dbReference type="Proteomes" id="UP000232164"/>
    </source>
</evidence>
<evidence type="ECO:0000259" key="1">
    <source>
        <dbReference type="PROSITE" id="PS51186"/>
    </source>
</evidence>
<accession>A0A2N0DBR9</accession>
<dbReference type="CDD" id="cd04301">
    <property type="entry name" value="NAT_SF"/>
    <property type="match status" value="1"/>
</dbReference>
<reference evidence="2 3" key="1">
    <citation type="submission" date="2017-11" db="EMBL/GenBank/DDBJ databases">
        <authorList>
            <person name="Han C.G."/>
        </authorList>
    </citation>
    <scope>NUCLEOTIDE SEQUENCE [LARGE SCALE GENOMIC DNA]</scope>
    <source>
        <strain evidence="2 3">HCNT1</strain>
    </source>
</reference>
<proteinExistence type="predicted"/>
<name>A0A2N0DBR9_RHISU</name>
<dbReference type="PANTHER" id="PTHR47237:SF2">
    <property type="entry name" value="BLL4206 PROTEIN"/>
    <property type="match status" value="1"/>
</dbReference>
<organism evidence="2 3">
    <name type="scientific">Rhizobium sullae</name>
    <name type="common">Rhizobium hedysari</name>
    <dbReference type="NCBI Taxonomy" id="50338"/>
    <lineage>
        <taxon>Bacteria</taxon>
        <taxon>Pseudomonadati</taxon>
        <taxon>Pseudomonadota</taxon>
        <taxon>Alphaproteobacteria</taxon>
        <taxon>Hyphomicrobiales</taxon>
        <taxon>Rhizobiaceae</taxon>
        <taxon>Rhizobium/Agrobacterium group</taxon>
        <taxon>Rhizobium</taxon>
    </lineage>
</organism>
<dbReference type="Proteomes" id="UP000232164">
    <property type="component" value="Unassembled WGS sequence"/>
</dbReference>
<dbReference type="EMBL" id="PIQN01000007">
    <property type="protein sequence ID" value="PKA43541.1"/>
    <property type="molecule type" value="Genomic_DNA"/>
</dbReference>
<dbReference type="PANTHER" id="PTHR47237">
    <property type="entry name" value="SLL0310 PROTEIN"/>
    <property type="match status" value="1"/>
</dbReference>
<dbReference type="Gene3D" id="3.40.630.90">
    <property type="match status" value="1"/>
</dbReference>
<dbReference type="STRING" id="1041146.GCA_000427985_07200"/>
<dbReference type="PROSITE" id="PS51186">
    <property type="entry name" value="GNAT"/>
    <property type="match status" value="1"/>
</dbReference>
<dbReference type="GO" id="GO:0016747">
    <property type="term" value="F:acyltransferase activity, transferring groups other than amino-acyl groups"/>
    <property type="evidence" value="ECO:0007669"/>
    <property type="project" value="InterPro"/>
</dbReference>
<dbReference type="AlphaFoldDB" id="A0A2N0DBR9"/>
<comment type="caution">
    <text evidence="2">The sequence shown here is derived from an EMBL/GenBank/DDBJ whole genome shotgun (WGS) entry which is preliminary data.</text>
</comment>
<dbReference type="InterPro" id="IPR000182">
    <property type="entry name" value="GNAT_dom"/>
</dbReference>
<gene>
    <name evidence="2" type="ORF">CWR43_11375</name>
</gene>
<sequence length="279" mass="29473">MKTTQIDLAAFGPEHLDGAVALSRQAGWPHRLEDWRMMLALSSGTVAIEDKGRVVGTVLVTRYGDDCAAINMVIVDEAMRGRGLGRKLMDCALMIAGNRPLRLVATNDGQPLYEKLGFRETGSVLQYQGSVPAIERPGGVAPADHDDLDAIVALDRAAFGAERRSLLEYLAKVGQFAVVREAGRVRGFAALRTFGRGEVIGPVVAANASDACALISFFIASRPGAFLRVDTTADTGLAPWLAEHGFAHAGGGITMRTGGIEPSTSPALKTFALANQALG</sequence>
<feature type="domain" description="N-acetyltransferase" evidence="1">
    <location>
        <begin position="6"/>
        <end position="137"/>
    </location>
</feature>
<dbReference type="RefSeq" id="WP_100771073.1">
    <property type="nucleotide sequence ID" value="NZ_PIQN01000007.1"/>
</dbReference>
<protein>
    <submittedName>
        <fullName evidence="2">GNAT family N-acetyltransferase</fullName>
    </submittedName>
</protein>
<dbReference type="Pfam" id="PF13508">
    <property type="entry name" value="Acetyltransf_7"/>
    <property type="match status" value="1"/>
</dbReference>
<dbReference type="Gene3D" id="3.40.630.30">
    <property type="match status" value="1"/>
</dbReference>
<reference evidence="2 3" key="2">
    <citation type="submission" date="2017-12" db="EMBL/GenBank/DDBJ databases">
        <title>Genome sequence of Rhizobium sullae HCNT1 isolated from Sulla coronaria nodules and featuring peculiar denitrification phenotypes.</title>
        <authorList>
            <person name="De Diego-Diaz B."/>
            <person name="Treu L."/>
            <person name="Campanaro S."/>
            <person name="Da Silva Duarte V."/>
            <person name="Basaglia M."/>
            <person name="Favaro L."/>
            <person name="Casella S."/>
            <person name="Squartini A."/>
        </authorList>
    </citation>
    <scope>NUCLEOTIDE SEQUENCE [LARGE SCALE GENOMIC DNA]</scope>
    <source>
        <strain evidence="2 3">HCNT1</strain>
    </source>
</reference>
<keyword evidence="2" id="KW-0808">Transferase</keyword>
<dbReference type="SUPFAM" id="SSF55729">
    <property type="entry name" value="Acyl-CoA N-acyltransferases (Nat)"/>
    <property type="match status" value="1"/>
</dbReference>
<dbReference type="InterPro" id="IPR041496">
    <property type="entry name" value="YitH/HolE_GNAT"/>
</dbReference>
<dbReference type="InterPro" id="IPR016181">
    <property type="entry name" value="Acyl_CoA_acyltransferase"/>
</dbReference>